<name>A0ABT8PSY4_9ENTR</name>
<proteinExistence type="predicted"/>
<gene>
    <name evidence="2" type="ORF">Q0A17_05485</name>
</gene>
<accession>A0ABT8PSY4</accession>
<dbReference type="EMBL" id="JAUJYW010000002">
    <property type="protein sequence ID" value="MDN8598866.1"/>
    <property type="molecule type" value="Genomic_DNA"/>
</dbReference>
<comment type="caution">
    <text evidence="2">The sequence shown here is derived from an EMBL/GenBank/DDBJ whole genome shotgun (WGS) entry which is preliminary data.</text>
</comment>
<dbReference type="InterPro" id="IPR037883">
    <property type="entry name" value="Knr4/Smi1-like_sf"/>
</dbReference>
<dbReference type="RefSeq" id="WP_276294865.1">
    <property type="nucleotide sequence ID" value="NZ_CP119862.1"/>
</dbReference>
<evidence type="ECO:0000313" key="3">
    <source>
        <dbReference type="Proteomes" id="UP001174867"/>
    </source>
</evidence>
<reference evidence="2 3" key="1">
    <citation type="submission" date="2023-07" db="EMBL/GenBank/DDBJ databases">
        <title>Citrobacter selenititolerans sp. nov., isolated from seleniferous soil.</title>
        <authorList>
            <person name="Zhang S."/>
            <person name="Li K."/>
            <person name="Peng J."/>
            <person name="Wang H."/>
            <person name="Sun J."/>
            <person name="Guo Y."/>
        </authorList>
    </citation>
    <scope>NUCLEOTIDE SEQUENCE [LARGE SCALE GENOMIC DNA]</scope>
    <source>
        <strain evidence="2 3">S2-9</strain>
    </source>
</reference>
<organism evidence="2 3">
    <name type="scientific">Citrobacter enshiensis</name>
    <dbReference type="NCBI Taxonomy" id="2971264"/>
    <lineage>
        <taxon>Bacteria</taxon>
        <taxon>Pseudomonadati</taxon>
        <taxon>Pseudomonadota</taxon>
        <taxon>Gammaproteobacteria</taxon>
        <taxon>Enterobacterales</taxon>
        <taxon>Enterobacteriaceae</taxon>
        <taxon>Citrobacter</taxon>
    </lineage>
</organism>
<feature type="domain" description="Knr4/Smi1-like" evidence="1">
    <location>
        <begin position="28"/>
        <end position="159"/>
    </location>
</feature>
<protein>
    <submittedName>
        <fullName evidence="2">SMI1/KNR4 family protein</fullName>
    </submittedName>
</protein>
<keyword evidence="3" id="KW-1185">Reference proteome</keyword>
<dbReference type="Gene3D" id="3.40.1580.10">
    <property type="entry name" value="SMI1/KNR4-like"/>
    <property type="match status" value="1"/>
</dbReference>
<dbReference type="Pfam" id="PF09346">
    <property type="entry name" value="SMI1_KNR4"/>
    <property type="match status" value="1"/>
</dbReference>
<dbReference type="InterPro" id="IPR018958">
    <property type="entry name" value="Knr4/Smi1-like_dom"/>
</dbReference>
<evidence type="ECO:0000313" key="2">
    <source>
        <dbReference type="EMBL" id="MDN8598866.1"/>
    </source>
</evidence>
<sequence>MLNKIKFLGARFSSIEINKKNKLLGDLEKITGTLPNDYREFLFHFGSNVQFDAMVSFKSIVPSPWADKKGFDAIEYFYGLINTNTGYTVFEAINTYRDDFKMKFIPIGFSSGGNQICLCLDEKQKGSIWFWDHETDPTFDTEKIIVGLTLIAYDFKSFIGKLAINEDSSPSKAIGGYLDF</sequence>
<evidence type="ECO:0000259" key="1">
    <source>
        <dbReference type="Pfam" id="PF09346"/>
    </source>
</evidence>
<dbReference type="Proteomes" id="UP001174867">
    <property type="component" value="Unassembled WGS sequence"/>
</dbReference>
<dbReference type="SUPFAM" id="SSF160631">
    <property type="entry name" value="SMI1/KNR4-like"/>
    <property type="match status" value="1"/>
</dbReference>